<comment type="caution">
    <text evidence="1">The sequence shown here is derived from an EMBL/GenBank/DDBJ whole genome shotgun (WGS) entry which is preliminary data.</text>
</comment>
<protein>
    <submittedName>
        <fullName evidence="1">Uncharacterized protein</fullName>
    </submittedName>
</protein>
<dbReference type="Proteomes" id="UP000293331">
    <property type="component" value="Unassembled WGS sequence"/>
</dbReference>
<dbReference type="EMBL" id="SEWG01000004">
    <property type="protein sequence ID" value="RYU90323.1"/>
    <property type="molecule type" value="Genomic_DNA"/>
</dbReference>
<dbReference type="AlphaFoldDB" id="A0A4Q5LMG1"/>
<organism evidence="1 2">
    <name type="scientific">Mucilaginibacter terrigena</name>
    <dbReference type="NCBI Taxonomy" id="2492395"/>
    <lineage>
        <taxon>Bacteria</taxon>
        <taxon>Pseudomonadati</taxon>
        <taxon>Bacteroidota</taxon>
        <taxon>Sphingobacteriia</taxon>
        <taxon>Sphingobacteriales</taxon>
        <taxon>Sphingobacteriaceae</taxon>
        <taxon>Mucilaginibacter</taxon>
    </lineage>
</organism>
<evidence type="ECO:0000313" key="1">
    <source>
        <dbReference type="EMBL" id="RYU90323.1"/>
    </source>
</evidence>
<name>A0A4Q5LMG1_9SPHI</name>
<reference evidence="1 2" key="1">
    <citation type="submission" date="2019-02" db="EMBL/GenBank/DDBJ databases">
        <title>Bacterial novel species Mucilaginibacter sp. 17JY9-4 isolated from soil.</title>
        <authorList>
            <person name="Jung H.-Y."/>
        </authorList>
    </citation>
    <scope>NUCLEOTIDE SEQUENCE [LARGE SCALE GENOMIC DNA]</scope>
    <source>
        <strain evidence="1 2">17JY9-4</strain>
    </source>
</reference>
<dbReference type="RefSeq" id="WP_162499835.1">
    <property type="nucleotide sequence ID" value="NZ_SEWG01000004.1"/>
</dbReference>
<evidence type="ECO:0000313" key="2">
    <source>
        <dbReference type="Proteomes" id="UP000293331"/>
    </source>
</evidence>
<keyword evidence="2" id="KW-1185">Reference proteome</keyword>
<proteinExistence type="predicted"/>
<accession>A0A4Q5LMG1</accession>
<gene>
    <name evidence="1" type="ORF">EWM62_12405</name>
</gene>
<sequence length="92" mass="10788">MEKIDESQLKYITSSDINDDNYDIEVWYKDETILVFSIQDNFDIDLLFGSKTNIHYSISLDLFNKVSTEVSERLIMMKRNFLNAKTDNIAPL</sequence>